<dbReference type="EMBL" id="CP015054">
    <property type="protein sequence ID" value="QGN13544.1"/>
    <property type="molecule type" value="Genomic_DNA"/>
</dbReference>
<proteinExistence type="predicted"/>
<dbReference type="InterPro" id="IPR029044">
    <property type="entry name" value="Nucleotide-diphossugar_trans"/>
</dbReference>
<name>A0ABX6ERM6_KLUMA</name>
<dbReference type="InterPro" id="IPR004835">
    <property type="entry name" value="Chitin_synth"/>
</dbReference>
<evidence type="ECO:0000313" key="14">
    <source>
        <dbReference type="Proteomes" id="UP000422736"/>
    </source>
</evidence>
<evidence type="ECO:0000259" key="12">
    <source>
        <dbReference type="Pfam" id="PF22997"/>
    </source>
</evidence>
<evidence type="ECO:0000256" key="7">
    <source>
        <dbReference type="ARBA" id="ARBA00022989"/>
    </source>
</evidence>
<feature type="domain" description="Chitin synthase 4-like" evidence="12">
    <location>
        <begin position="341"/>
        <end position="419"/>
    </location>
</feature>
<keyword evidence="4" id="KW-0328">Glycosyltransferase</keyword>
<gene>
    <name evidence="13" type="primary">CHS3</name>
    <name evidence="13" type="ORF">FIM1_184</name>
</gene>
<feature type="compositionally biased region" description="Basic and acidic residues" evidence="10">
    <location>
        <begin position="30"/>
        <end position="41"/>
    </location>
</feature>
<feature type="transmembrane region" description="Helical" evidence="11">
    <location>
        <begin position="1003"/>
        <end position="1025"/>
    </location>
</feature>
<organism evidence="13 14">
    <name type="scientific">Kluyveromyces marxianus</name>
    <name type="common">Yeast</name>
    <name type="synonym">Candida kefyr</name>
    <dbReference type="NCBI Taxonomy" id="4911"/>
    <lineage>
        <taxon>Eukaryota</taxon>
        <taxon>Fungi</taxon>
        <taxon>Dikarya</taxon>
        <taxon>Ascomycota</taxon>
        <taxon>Saccharomycotina</taxon>
        <taxon>Saccharomycetes</taxon>
        <taxon>Saccharomycetales</taxon>
        <taxon>Saccharomycetaceae</taxon>
        <taxon>Kluyveromyces</taxon>
    </lineage>
</organism>
<dbReference type="InterPro" id="IPR054295">
    <property type="entry name" value="CHS4-like_dom"/>
</dbReference>
<evidence type="ECO:0000256" key="3">
    <source>
        <dbReference type="ARBA" id="ARBA00022475"/>
    </source>
</evidence>
<accession>A0ABX6ERM6</accession>
<comment type="subcellular location">
    <subcellularLocation>
        <location evidence="1">Cell membrane</location>
        <topology evidence="1">Multi-pass membrane protein</topology>
    </subcellularLocation>
</comment>
<dbReference type="Pfam" id="PF22997">
    <property type="entry name" value="CHS4"/>
    <property type="match status" value="1"/>
</dbReference>
<evidence type="ECO:0000256" key="10">
    <source>
        <dbReference type="SAM" id="MobiDB-lite"/>
    </source>
</evidence>
<evidence type="ECO:0000256" key="11">
    <source>
        <dbReference type="SAM" id="Phobius"/>
    </source>
</evidence>
<dbReference type="Pfam" id="PF03142">
    <property type="entry name" value="Chitin_synth_2"/>
    <property type="match status" value="1"/>
</dbReference>
<evidence type="ECO:0000256" key="5">
    <source>
        <dbReference type="ARBA" id="ARBA00022679"/>
    </source>
</evidence>
<dbReference type="EC" id="2.4.1.16" evidence="2"/>
<feature type="transmembrane region" description="Helical" evidence="11">
    <location>
        <begin position="1031"/>
        <end position="1050"/>
    </location>
</feature>
<evidence type="ECO:0000256" key="2">
    <source>
        <dbReference type="ARBA" id="ARBA00012543"/>
    </source>
</evidence>
<feature type="region of interest" description="Disordered" evidence="10">
    <location>
        <begin position="16"/>
        <end position="41"/>
    </location>
</feature>
<protein>
    <recommendedName>
        <fullName evidence="2">chitin synthase</fullName>
        <ecNumber evidence="2">2.4.1.16</ecNumber>
    </recommendedName>
</protein>
<feature type="transmembrane region" description="Helical" evidence="11">
    <location>
        <begin position="1057"/>
        <end position="1081"/>
    </location>
</feature>
<keyword evidence="14" id="KW-1185">Reference proteome</keyword>
<evidence type="ECO:0000256" key="4">
    <source>
        <dbReference type="ARBA" id="ARBA00022676"/>
    </source>
</evidence>
<evidence type="ECO:0000313" key="13">
    <source>
        <dbReference type="EMBL" id="QGN13544.1"/>
    </source>
</evidence>
<feature type="compositionally biased region" description="Low complexity" evidence="10">
    <location>
        <begin position="16"/>
        <end position="28"/>
    </location>
</feature>
<feature type="compositionally biased region" description="Basic and acidic residues" evidence="10">
    <location>
        <begin position="1127"/>
        <end position="1139"/>
    </location>
</feature>
<feature type="transmembrane region" description="Helical" evidence="11">
    <location>
        <begin position="181"/>
        <end position="201"/>
    </location>
</feature>
<dbReference type="PANTHER" id="PTHR22914:SF16">
    <property type="entry name" value="CHITIN SYNTHASE 3"/>
    <property type="match status" value="1"/>
</dbReference>
<evidence type="ECO:0000256" key="8">
    <source>
        <dbReference type="ARBA" id="ARBA00023136"/>
    </source>
</evidence>
<sequence>MTDDYYAFDNESLIKSRSQRSLSRQNSLVRPERNSFKDPNHPYHYYALKAKEARVQINPSTTGAVPEESAADIQMHDLDLGPDGRLRNSLRIVEEEDHLDDGIDKNVNVYSESEKKTASPFDSENEQKLAEKRLIDKKLRKTGFSPWESYCFLITIWAPPPLLRLFGLKSKAVQKAWRDKMGLISIIFYIGAFVAYLTFGFTKTVCKPGKTRLHRNEASSGQLIIHGQAFSLESSSHPAAAGIPGGSNILYPPVNAGGKDGSFLFQNVNGNCKGLIKPRENSSIPFDDDGNMAWYFPCKLVEQDGSTKPNFTKSEYYKGWGCHTSAKAREQYYSLNAPADIYYSWDDLKNSSRKLVVYNGDVIDLDILDWLQTDDLTYPKSFDILRSANLEGYDISLTLSTPSERKVARCLVEIAKVGVVDSQTIGCIASNVVLYLSLVFILSVVATKFIIACYFHYFIARKQGAYAVDNKELAKHNNDLEDWSENINSVGPLKLVDPSLRPRRTNNKMHKKNNSNLSLFSRKSQFGQSSSSAKSISLTDPVLQTLENTGMITMTTQSVQKTAYLNEMKRKSTNVTRPISTTNPFADSIDAFNSSLTIDSLDPTVIHPDVVLQPPPDYMPYGFPLVHTLCCVTCYSEDEVGLRTTLDSIATTDYPNSHKLIIVICDGIIKGSGNDRTTPDIVLDMMDDFAVPKDEVKAHPYVAIALGSKRHNMAKIYAGFYKYDDETVPVENQQRVPIITIVKCGTPEEQGSAKPGNRGKRDSQIILMSFLQKVTFDERMSALEYQLMKNIWQITGLMASFYETVLMVDADTKVFPDSLTHMISEMVHDPMIMGLCGETKIANKRESWVSAIQVFEYYISHHQSKAFESVFGSVTCLPGCFSIYRIKTPKGKDGFWVPILANPDIVERYSDNITDTLHKKNLLLLGEDRFLSSLLLKTFPKRKTVFVPKAACKTIVPATFKVLLSQRRRWINSTVHNLMELAMVNDLCGTFCFSMQFIILMELVGTLVLPLAICFTIYVIFFAIFSHPTPILTLVLLALILGLPGILIVITASRLSYLIWMLIYLIALPIWNFVFPTYSYWKFDDFSWGETRVIAGETKAAEEAEGEFDHSKIKMRTWREYERQQRAERLNQRKQHATDRNSAVEGPSQFMDKLMDNDISNQDDSSQPSY</sequence>
<keyword evidence="9" id="KW-0325">Glycoprotein</keyword>
<reference evidence="13 14" key="1">
    <citation type="submission" date="2016-03" db="EMBL/GenBank/DDBJ databases">
        <title>How can Kluyveromyces marxianus grow so fast - potential evolutionary course in Saccharomyces Complex revealed by comparative genomics.</title>
        <authorList>
            <person name="Mo W."/>
            <person name="Lu W."/>
            <person name="Yang X."/>
            <person name="Qi J."/>
            <person name="Lv H."/>
        </authorList>
    </citation>
    <scope>NUCLEOTIDE SEQUENCE [LARGE SCALE GENOMIC DNA]</scope>
    <source>
        <strain evidence="13 14">FIM1</strain>
    </source>
</reference>
<evidence type="ECO:0000256" key="9">
    <source>
        <dbReference type="ARBA" id="ARBA00023180"/>
    </source>
</evidence>
<evidence type="ECO:0000256" key="6">
    <source>
        <dbReference type="ARBA" id="ARBA00022692"/>
    </source>
</evidence>
<evidence type="ECO:0000256" key="1">
    <source>
        <dbReference type="ARBA" id="ARBA00004651"/>
    </source>
</evidence>
<keyword evidence="7 11" id="KW-1133">Transmembrane helix</keyword>
<feature type="transmembrane region" description="Helical" evidence="11">
    <location>
        <begin position="432"/>
        <end position="455"/>
    </location>
</feature>
<dbReference type="SUPFAM" id="SSF53448">
    <property type="entry name" value="Nucleotide-diphospho-sugar transferases"/>
    <property type="match status" value="1"/>
</dbReference>
<reference evidence="13 14" key="2">
    <citation type="submission" date="2019-11" db="EMBL/GenBank/DDBJ databases">
        <authorList>
            <person name="Lu H."/>
        </authorList>
    </citation>
    <scope>NUCLEOTIDE SEQUENCE [LARGE SCALE GENOMIC DNA]</scope>
    <source>
        <strain evidence="13 14">FIM1</strain>
    </source>
</reference>
<dbReference type="Proteomes" id="UP000422736">
    <property type="component" value="Chromosome 1"/>
</dbReference>
<dbReference type="CDD" id="cd04190">
    <property type="entry name" value="Chitin_synth_C"/>
    <property type="match status" value="1"/>
</dbReference>
<keyword evidence="5" id="KW-0808">Transferase</keyword>
<keyword evidence="8 11" id="KW-0472">Membrane</keyword>
<feature type="region of interest" description="Disordered" evidence="10">
    <location>
        <begin position="1127"/>
        <end position="1149"/>
    </location>
</feature>
<keyword evidence="6 11" id="KW-0812">Transmembrane</keyword>
<keyword evidence="3" id="KW-1003">Cell membrane</keyword>
<dbReference type="PANTHER" id="PTHR22914">
    <property type="entry name" value="CHITIN SYNTHASE"/>
    <property type="match status" value="1"/>
</dbReference>